<evidence type="ECO:0000256" key="1">
    <source>
        <dbReference type="ARBA" id="ARBA00034117"/>
    </source>
</evidence>
<gene>
    <name evidence="3" type="ORF">CN585_04420</name>
</gene>
<dbReference type="Pfam" id="PF04740">
    <property type="entry name" value="LXG"/>
    <property type="match status" value="1"/>
</dbReference>
<organism evidence="3 4">
    <name type="scientific">Bacillus toyonensis</name>
    <dbReference type="NCBI Taxonomy" id="155322"/>
    <lineage>
        <taxon>Bacteria</taxon>
        <taxon>Bacillati</taxon>
        <taxon>Bacillota</taxon>
        <taxon>Bacilli</taxon>
        <taxon>Bacillales</taxon>
        <taxon>Bacillaceae</taxon>
        <taxon>Bacillus</taxon>
        <taxon>Bacillus cereus group</taxon>
    </lineage>
</organism>
<dbReference type="PANTHER" id="PTHR34976:SF1">
    <property type="entry name" value="TOXIN BC_0920"/>
    <property type="match status" value="1"/>
</dbReference>
<dbReference type="RefSeq" id="WP_098225863.1">
    <property type="nucleotide sequence ID" value="NZ_NUBY01000012.1"/>
</dbReference>
<evidence type="ECO:0000313" key="3">
    <source>
        <dbReference type="EMBL" id="PEQ09701.1"/>
    </source>
</evidence>
<feature type="domain" description="LXG" evidence="2">
    <location>
        <begin position="1"/>
        <end position="217"/>
    </location>
</feature>
<accession>A0A2A8HKR7</accession>
<reference evidence="3 4" key="1">
    <citation type="submission" date="2017-09" db="EMBL/GenBank/DDBJ databases">
        <title>Large-scale bioinformatics analysis of Bacillus genomes uncovers conserved roles of natural products in bacterial physiology.</title>
        <authorList>
            <consortium name="Agbiome Team Llc"/>
            <person name="Bleich R.M."/>
            <person name="Grubbs K.J."/>
            <person name="Santa Maria K.C."/>
            <person name="Allen S.E."/>
            <person name="Farag S."/>
            <person name="Shank E.A."/>
            <person name="Bowers A."/>
        </authorList>
    </citation>
    <scope>NUCLEOTIDE SEQUENCE [LARGE SCALE GENOMIC DNA]</scope>
    <source>
        <strain evidence="3 4">AFS021349</strain>
    </source>
</reference>
<dbReference type="InterPro" id="IPR006829">
    <property type="entry name" value="LXG_dom"/>
</dbReference>
<dbReference type="PANTHER" id="PTHR34976">
    <property type="entry name" value="RIBONUCLEASE YQCG-RELATED"/>
    <property type="match status" value="1"/>
</dbReference>
<comment type="similarity">
    <text evidence="1">In the N-terminal section; belongs to the LXG family.</text>
</comment>
<dbReference type="Pfam" id="PF14412">
    <property type="entry name" value="AHH"/>
    <property type="match status" value="1"/>
</dbReference>
<dbReference type="EMBL" id="NUBY01000012">
    <property type="protein sequence ID" value="PEQ09701.1"/>
    <property type="molecule type" value="Genomic_DNA"/>
</dbReference>
<name>A0A2A8HKR7_9BACI</name>
<evidence type="ECO:0000313" key="4">
    <source>
        <dbReference type="Proteomes" id="UP000220841"/>
    </source>
</evidence>
<dbReference type="InterPro" id="IPR051768">
    <property type="entry name" value="Bact_secretion_toxin"/>
</dbReference>
<sequence length="553" mass="61432">MSLNMYLGEVQRQTQSMNAVCNATIQGMEQVIQSIDTFAIDTVLQGQTYSSAKSFFVQTFRPLAQGIIYLCEELIRQNDAFPSQFQSQVASTDVIEQEILEQIREIDRMKASMEAISQAMPIPGMDAMANLFTVMRKKLQEKLEHLYEFNYTSSNNYDTALQLAASIATGLAEVQSGKGFSPASGTFSTQGLNMEWTTAIQAIGEDRARQASNLLNDNLSDDNIEEEAMYDDTSLEKSMLRKVWDGIYVGSGQVIGEIVEGFNSLDDTVTKENIKYAIGHPLETAYTMCNTFSDSFMNDVWHGDAESRTKWGTSIFMEFGLGWIGDKGISNVGKVTTLGEGVNLAKFSTGISSAPNKLPLTERFAFAGASGFGSAKRKASEMLQEARDTFMFSKTGGRSRVKDVQEVIKEYADKVLDRVDVKNDYPDSYTASQKLRAELKEAGIEPPPYPNAAHHIVPWNDGRAVEVQELLKEIGIHHDAAVNGVFLPYKVNDYVTTEVLHIGSHSKEYIREVTERLNSVVEMGGTQADVAEVLHKIRQDLLEGKIRLNEPKK</sequence>
<evidence type="ECO:0000259" key="2">
    <source>
        <dbReference type="PROSITE" id="PS51756"/>
    </source>
</evidence>
<dbReference type="InterPro" id="IPR032871">
    <property type="entry name" value="AHH_dom_containing"/>
</dbReference>
<dbReference type="PROSITE" id="PS51756">
    <property type="entry name" value="LXG"/>
    <property type="match status" value="1"/>
</dbReference>
<dbReference type="Proteomes" id="UP000220841">
    <property type="component" value="Unassembled WGS sequence"/>
</dbReference>
<comment type="caution">
    <text evidence="3">The sequence shown here is derived from an EMBL/GenBank/DDBJ whole genome shotgun (WGS) entry which is preliminary data.</text>
</comment>
<protein>
    <submittedName>
        <fullName evidence="3">Cytoplasmic protein</fullName>
    </submittedName>
</protein>
<dbReference type="AlphaFoldDB" id="A0A2A8HKR7"/>
<proteinExistence type="inferred from homology"/>